<dbReference type="AlphaFoldDB" id="A0A7Y6NRG4"/>
<dbReference type="Proteomes" id="UP000529637">
    <property type="component" value="Unassembled WGS sequence"/>
</dbReference>
<dbReference type="Gene3D" id="3.40.50.10540">
    <property type="entry name" value="Crotonobetainyl-coa:carnitine coa-transferase, domain 1"/>
    <property type="match status" value="1"/>
</dbReference>
<dbReference type="RefSeq" id="WP_176070747.1">
    <property type="nucleotide sequence ID" value="NZ_JABWMJ010000010.1"/>
</dbReference>
<dbReference type="InterPro" id="IPR003673">
    <property type="entry name" value="CoA-Trfase_fam_III"/>
</dbReference>
<dbReference type="InterPro" id="IPR050483">
    <property type="entry name" value="CoA-transferase_III_domain"/>
</dbReference>
<dbReference type="SUPFAM" id="SSF89796">
    <property type="entry name" value="CoA-transferase family III (CaiB/BaiF)"/>
    <property type="match status" value="1"/>
</dbReference>
<comment type="caution">
    <text evidence="2">The sequence shown here is derived from an EMBL/GenBank/DDBJ whole genome shotgun (WGS) entry which is preliminary data.</text>
</comment>
<gene>
    <name evidence="2" type="ORF">HQN59_19475</name>
</gene>
<reference evidence="2 3" key="1">
    <citation type="submission" date="2020-06" db="EMBL/GenBank/DDBJ databases">
        <title>Schlegella sp. ID0723 isolated from air conditioner.</title>
        <authorList>
            <person name="Kim D.Y."/>
            <person name="Kim D.-U."/>
        </authorList>
    </citation>
    <scope>NUCLEOTIDE SEQUENCE [LARGE SCALE GENOMIC DNA]</scope>
    <source>
        <strain evidence="2 3">ID0723</strain>
    </source>
</reference>
<name>A0A7Y6NRG4_9BURK</name>
<proteinExistence type="predicted"/>
<evidence type="ECO:0000256" key="1">
    <source>
        <dbReference type="ARBA" id="ARBA00022679"/>
    </source>
</evidence>
<protein>
    <submittedName>
        <fullName evidence="2">CoA transferase</fullName>
    </submittedName>
</protein>
<evidence type="ECO:0000313" key="2">
    <source>
        <dbReference type="EMBL" id="NUZ07950.1"/>
    </source>
</evidence>
<dbReference type="Pfam" id="PF02515">
    <property type="entry name" value="CoA_transf_3"/>
    <property type="match status" value="1"/>
</dbReference>
<sequence>MTTPRSARRAAPLHGIRVVDLTTVVLGPYASQLLGEYGADVIKVEAPGGDSTRQIGPAAEEGMAALFLGVNRNKRSIVLDLKSQAGTAALLELVASADVFMHNMRPAKLEALGIGAAELRAVNPRLVFAALLGFASGGPYEGRPAYDDVIQGLSGMAALMQAQTGTARYLPTTIADKVGSLFAVQAIMAALFEREKTGAGVCLEVPMFEALVSFGLVEHMQGAHFEPPLGSVGYERALMPFRRPFPTLDGHLCVMPYSDAHWRALLREAGDEAALADPRFAGMASRTRHIGELYERLSRHIASRCTDEWLAVCRRCDVPAERMNQLPDLLVDPQLQAGDHFARVLDARMGTLVFPTNPIRFDGWRAEPTMPPRLGEDTSAVLEHIGSGGSRDAGGAWRIAKR</sequence>
<accession>A0A7Y6NRG4</accession>
<dbReference type="PANTHER" id="PTHR48207:SF4">
    <property type="entry name" value="BLL6097 PROTEIN"/>
    <property type="match status" value="1"/>
</dbReference>
<organism evidence="2 3">
    <name type="scientific">Piscinibacter koreensis</name>
    <dbReference type="NCBI Taxonomy" id="2742824"/>
    <lineage>
        <taxon>Bacteria</taxon>
        <taxon>Pseudomonadati</taxon>
        <taxon>Pseudomonadota</taxon>
        <taxon>Betaproteobacteria</taxon>
        <taxon>Burkholderiales</taxon>
        <taxon>Sphaerotilaceae</taxon>
        <taxon>Piscinibacter</taxon>
    </lineage>
</organism>
<dbReference type="Gene3D" id="3.30.1540.10">
    <property type="entry name" value="formyl-coa transferase, domain 3"/>
    <property type="match status" value="1"/>
</dbReference>
<dbReference type="EMBL" id="JABWMJ010000010">
    <property type="protein sequence ID" value="NUZ07950.1"/>
    <property type="molecule type" value="Genomic_DNA"/>
</dbReference>
<keyword evidence="3" id="KW-1185">Reference proteome</keyword>
<dbReference type="InterPro" id="IPR023606">
    <property type="entry name" value="CoA-Trfase_III_dom_1_sf"/>
</dbReference>
<dbReference type="GO" id="GO:0008410">
    <property type="term" value="F:CoA-transferase activity"/>
    <property type="evidence" value="ECO:0007669"/>
    <property type="project" value="TreeGrafter"/>
</dbReference>
<dbReference type="InterPro" id="IPR044855">
    <property type="entry name" value="CoA-Trfase_III_dom3_sf"/>
</dbReference>
<dbReference type="PANTHER" id="PTHR48207">
    <property type="entry name" value="SUCCINATE--HYDROXYMETHYLGLUTARATE COA-TRANSFERASE"/>
    <property type="match status" value="1"/>
</dbReference>
<evidence type="ECO:0000313" key="3">
    <source>
        <dbReference type="Proteomes" id="UP000529637"/>
    </source>
</evidence>
<keyword evidence="1 2" id="KW-0808">Transferase</keyword>